<feature type="region of interest" description="Disordered" evidence="1">
    <location>
        <begin position="218"/>
        <end position="255"/>
    </location>
</feature>
<organism evidence="3 4">
    <name type="scientific">Dreissena polymorpha</name>
    <name type="common">Zebra mussel</name>
    <name type="synonym">Mytilus polymorpha</name>
    <dbReference type="NCBI Taxonomy" id="45954"/>
    <lineage>
        <taxon>Eukaryota</taxon>
        <taxon>Metazoa</taxon>
        <taxon>Spiralia</taxon>
        <taxon>Lophotrochozoa</taxon>
        <taxon>Mollusca</taxon>
        <taxon>Bivalvia</taxon>
        <taxon>Autobranchia</taxon>
        <taxon>Heteroconchia</taxon>
        <taxon>Euheterodonta</taxon>
        <taxon>Imparidentia</taxon>
        <taxon>Neoheterodontei</taxon>
        <taxon>Myida</taxon>
        <taxon>Dreissenoidea</taxon>
        <taxon>Dreissenidae</taxon>
        <taxon>Dreissena</taxon>
    </lineage>
</organism>
<reference evidence="3" key="2">
    <citation type="submission" date="2020-11" db="EMBL/GenBank/DDBJ databases">
        <authorList>
            <person name="McCartney M.A."/>
            <person name="Auch B."/>
            <person name="Kono T."/>
            <person name="Mallez S."/>
            <person name="Becker A."/>
            <person name="Gohl D.M."/>
            <person name="Silverstein K.A.T."/>
            <person name="Koren S."/>
            <person name="Bechman K.B."/>
            <person name="Herman A."/>
            <person name="Abrahante J.E."/>
            <person name="Garbe J."/>
        </authorList>
    </citation>
    <scope>NUCLEOTIDE SEQUENCE</scope>
    <source>
        <strain evidence="3">Duluth1</strain>
        <tissue evidence="3">Whole animal</tissue>
    </source>
</reference>
<gene>
    <name evidence="3" type="ORF">DPMN_112969</name>
</gene>
<proteinExistence type="predicted"/>
<keyword evidence="4" id="KW-1185">Reference proteome</keyword>
<protein>
    <recommendedName>
        <fullName evidence="2">Mitochondria-eating protein C-terminal domain-containing protein</fullName>
    </recommendedName>
</protein>
<sequence length="255" mass="29440">MKEKDLHYTETYAHENEQIRNTLSSVLKDDARLRTYLDPRAIAELYKNLYKNVWPRTFETAKNLTFAGNVKNAVKNIIECVEMVNTFCKKECGEIKRHFKEMLEGEAVGLKEEVFDEARIIQMITSGTSELALGLLVQLAHASPVFVRECIRIFWLLNLQWPQIEEYTIKGEDFDRNVYEALSEQGDKVEYVVWPALIYDETVLAKGVAKCYQSSILTQASSPPPKDVHQETSDEEEGISSDEDEFEGKMSRYEY</sequence>
<dbReference type="Proteomes" id="UP000828390">
    <property type="component" value="Unassembled WGS sequence"/>
</dbReference>
<evidence type="ECO:0000313" key="4">
    <source>
        <dbReference type="Proteomes" id="UP000828390"/>
    </source>
</evidence>
<comment type="caution">
    <text evidence="3">The sequence shown here is derived from an EMBL/GenBank/DDBJ whole genome shotgun (WGS) entry which is preliminary data.</text>
</comment>
<evidence type="ECO:0000256" key="1">
    <source>
        <dbReference type="SAM" id="MobiDB-lite"/>
    </source>
</evidence>
<evidence type="ECO:0000259" key="2">
    <source>
        <dbReference type="Pfam" id="PF16026"/>
    </source>
</evidence>
<evidence type="ECO:0000313" key="3">
    <source>
        <dbReference type="EMBL" id="KAH3839537.1"/>
    </source>
</evidence>
<dbReference type="Pfam" id="PF16026">
    <property type="entry name" value="MIEAP"/>
    <property type="match status" value="1"/>
</dbReference>
<reference evidence="3" key="1">
    <citation type="journal article" date="2019" name="bioRxiv">
        <title>The Genome of the Zebra Mussel, Dreissena polymorpha: A Resource for Invasive Species Research.</title>
        <authorList>
            <person name="McCartney M.A."/>
            <person name="Auch B."/>
            <person name="Kono T."/>
            <person name="Mallez S."/>
            <person name="Zhang Y."/>
            <person name="Obille A."/>
            <person name="Becker A."/>
            <person name="Abrahante J.E."/>
            <person name="Garbe J."/>
            <person name="Badalamenti J.P."/>
            <person name="Herman A."/>
            <person name="Mangelson H."/>
            <person name="Liachko I."/>
            <person name="Sullivan S."/>
            <person name="Sone E.D."/>
            <person name="Koren S."/>
            <person name="Silverstein K.A.T."/>
            <person name="Beckman K.B."/>
            <person name="Gohl D.M."/>
        </authorList>
    </citation>
    <scope>NUCLEOTIDE SEQUENCE</scope>
    <source>
        <strain evidence="3">Duluth1</strain>
        <tissue evidence="3">Whole animal</tissue>
    </source>
</reference>
<dbReference type="EMBL" id="JAIWYP010000004">
    <property type="protein sequence ID" value="KAH3839537.1"/>
    <property type="molecule type" value="Genomic_DNA"/>
</dbReference>
<name>A0A9D4QR54_DREPO</name>
<feature type="domain" description="Mitochondria-eating protein C-terminal" evidence="2">
    <location>
        <begin position="146"/>
        <end position="209"/>
    </location>
</feature>
<feature type="compositionally biased region" description="Acidic residues" evidence="1">
    <location>
        <begin position="233"/>
        <end position="246"/>
    </location>
</feature>
<accession>A0A9D4QR54</accession>
<dbReference type="AlphaFoldDB" id="A0A9D4QR54"/>
<dbReference type="InterPro" id="IPR031981">
    <property type="entry name" value="MIEAP_C"/>
</dbReference>